<evidence type="ECO:0000313" key="3">
    <source>
        <dbReference type="Proteomes" id="UP000308444"/>
    </source>
</evidence>
<feature type="non-terminal residue" evidence="2">
    <location>
        <position position="28"/>
    </location>
</feature>
<accession>A0A9X9A6T4</accession>
<dbReference type="Gene3D" id="1.10.10.10">
    <property type="entry name" value="Winged helix-like DNA-binding domain superfamily/Winged helix DNA-binding domain"/>
    <property type="match status" value="1"/>
</dbReference>
<dbReference type="Pfam" id="PF01726">
    <property type="entry name" value="LexA_DNA_bind"/>
    <property type="match status" value="1"/>
</dbReference>
<evidence type="ECO:0000259" key="1">
    <source>
        <dbReference type="Pfam" id="PF01726"/>
    </source>
</evidence>
<organism evidence="2 3">
    <name type="scientific">Bacillus cereus</name>
    <dbReference type="NCBI Taxonomy" id="1396"/>
    <lineage>
        <taxon>Bacteria</taxon>
        <taxon>Bacillati</taxon>
        <taxon>Bacillota</taxon>
        <taxon>Bacilli</taxon>
        <taxon>Bacillales</taxon>
        <taxon>Bacillaceae</taxon>
        <taxon>Bacillus</taxon>
        <taxon>Bacillus cereus group</taxon>
    </lineage>
</organism>
<dbReference type="EMBL" id="SZOH01001466">
    <property type="protein sequence ID" value="TKJ00856.1"/>
    <property type="molecule type" value="Genomic_DNA"/>
</dbReference>
<dbReference type="InterPro" id="IPR036388">
    <property type="entry name" value="WH-like_DNA-bd_sf"/>
</dbReference>
<name>A0A9X9A6T4_BACCE</name>
<feature type="domain" description="LexA repressor DNA-binding" evidence="1">
    <location>
        <begin position="1"/>
        <end position="28"/>
    </location>
</feature>
<dbReference type="GO" id="GO:0004252">
    <property type="term" value="F:serine-type endopeptidase activity"/>
    <property type="evidence" value="ECO:0007669"/>
    <property type="project" value="InterPro"/>
</dbReference>
<evidence type="ECO:0000313" key="2">
    <source>
        <dbReference type="EMBL" id="TKJ00856.1"/>
    </source>
</evidence>
<comment type="caution">
    <text evidence="2">The sequence shown here is derived from an EMBL/GenBank/DDBJ whole genome shotgun (WGS) entry which is preliminary data.</text>
</comment>
<dbReference type="AlphaFoldDB" id="A0A9X9A6T4"/>
<dbReference type="InterPro" id="IPR006199">
    <property type="entry name" value="LexA_DNA-bd_dom"/>
</dbReference>
<dbReference type="Proteomes" id="UP000308444">
    <property type="component" value="Unassembled WGS sequence"/>
</dbReference>
<dbReference type="GO" id="GO:0006508">
    <property type="term" value="P:proteolysis"/>
    <property type="evidence" value="ECO:0007669"/>
    <property type="project" value="InterPro"/>
</dbReference>
<gene>
    <name evidence="2" type="ORF">FC695_20560</name>
</gene>
<protein>
    <recommendedName>
        <fullName evidence="1">LexA repressor DNA-binding domain-containing protein</fullName>
    </recommendedName>
</protein>
<reference evidence="2 3" key="1">
    <citation type="journal article" date="2019" name="Environ. Microbiol.">
        <title>An active ?-lactamase is a part of an orchestrated cell wall stress resistance network of Bacillus subtilis and related rhizosphere species.</title>
        <authorList>
            <person name="Bucher T."/>
            <person name="Keren-Paz A."/>
            <person name="Hausser J."/>
            <person name="Olender T."/>
            <person name="Cytryn E."/>
            <person name="Kolodkin-Gal I."/>
        </authorList>
    </citation>
    <scope>NUCLEOTIDE SEQUENCE [LARGE SCALE GENOMIC DNA]</scope>
    <source>
        <strain evidence="2 3">I32</strain>
    </source>
</reference>
<proteinExistence type="predicted"/>
<sequence>MEKLTKRQQDILDFIKLKVQEKGYPPSV</sequence>